<dbReference type="EMBL" id="LJOD01000036">
    <property type="protein sequence ID" value="KPE48991.1"/>
    <property type="molecule type" value="Genomic_DNA"/>
</dbReference>
<gene>
    <name evidence="1" type="ORF">AOB46_22435</name>
</gene>
<name>A0A0N0ITR3_CHRID</name>
<protein>
    <submittedName>
        <fullName evidence="1">Uncharacterized protein</fullName>
    </submittedName>
</protein>
<organism evidence="1 2">
    <name type="scientific">Chryseobacterium indologenes</name>
    <name type="common">Flavobacterium indologenes</name>
    <dbReference type="NCBI Taxonomy" id="253"/>
    <lineage>
        <taxon>Bacteria</taxon>
        <taxon>Pseudomonadati</taxon>
        <taxon>Bacteroidota</taxon>
        <taxon>Flavobacteriia</taxon>
        <taxon>Flavobacteriales</taxon>
        <taxon>Weeksellaceae</taxon>
        <taxon>Chryseobacterium group</taxon>
        <taxon>Chryseobacterium</taxon>
    </lineage>
</organism>
<reference evidence="2" key="2">
    <citation type="submission" date="2015-09" db="EMBL/GenBank/DDBJ databases">
        <title>Draft genome sequence of a multidrug-resistant Chryseobacterium indologenes isolate from Malaysia.</title>
        <authorList>
            <person name="Yu C.Y."/>
            <person name="Ang G.Y."/>
            <person name="Chan K.-G."/>
        </authorList>
    </citation>
    <scope>NUCLEOTIDE SEQUENCE [LARGE SCALE GENOMIC DNA]</scope>
    <source>
        <strain evidence="2">CI_885</strain>
    </source>
</reference>
<dbReference type="PATRIC" id="fig|253.9.peg.3239"/>
<dbReference type="RefSeq" id="WP_062703594.1">
    <property type="nucleotide sequence ID" value="NZ_LJOD01000036.1"/>
</dbReference>
<evidence type="ECO:0000313" key="2">
    <source>
        <dbReference type="Proteomes" id="UP000037953"/>
    </source>
</evidence>
<proteinExistence type="predicted"/>
<accession>A0A0N0ITR3</accession>
<sequence>MRIFITCIVLLLCNSFKAQDNQKLESEIISLYKVKDKDIQNCKKESEELRKNKFDETTIKTFEEACIACLEHLNFFRSNSLKMLEKTSNKEDFLIINFVNNNINIPFDTKTILCANKNYFGIEHYFDSENNMVIEKNEEFEVSELEIDIIEKINEYLRTVGQNISAIKVMDKLVCIEFGMLLQELMEKLE</sequence>
<evidence type="ECO:0000313" key="1">
    <source>
        <dbReference type="EMBL" id="KPE48991.1"/>
    </source>
</evidence>
<dbReference type="AlphaFoldDB" id="A0A0N0ITR3"/>
<dbReference type="Proteomes" id="UP000037953">
    <property type="component" value="Unassembled WGS sequence"/>
</dbReference>
<comment type="caution">
    <text evidence="1">The sequence shown here is derived from an EMBL/GenBank/DDBJ whole genome shotgun (WGS) entry which is preliminary data.</text>
</comment>
<dbReference type="OrthoDB" id="1251505at2"/>
<reference evidence="1 2" key="1">
    <citation type="journal article" date="2015" name="Genom Data">
        <title>Draft genome sequence of a multidrug-resistant Chryseobacterium indologenes isolate from Malaysia.</title>
        <authorList>
            <person name="Yu C.Y."/>
            <person name="Ang G.Y."/>
            <person name="Cheng H.J."/>
            <person name="Cheong Y.M."/>
            <person name="Yin W.F."/>
            <person name="Chan K.G."/>
        </authorList>
    </citation>
    <scope>NUCLEOTIDE SEQUENCE [LARGE SCALE GENOMIC DNA]</scope>
    <source>
        <strain evidence="1 2">CI_885</strain>
    </source>
</reference>